<proteinExistence type="predicted"/>
<reference evidence="1" key="1">
    <citation type="journal article" date="2022" name="bioRxiv">
        <title>Sequencing and chromosome-scale assembly of the giantPleurodeles waltlgenome.</title>
        <authorList>
            <person name="Brown T."/>
            <person name="Elewa A."/>
            <person name="Iarovenko S."/>
            <person name="Subramanian E."/>
            <person name="Araus A.J."/>
            <person name="Petzold A."/>
            <person name="Susuki M."/>
            <person name="Suzuki K.-i.T."/>
            <person name="Hayashi T."/>
            <person name="Toyoda A."/>
            <person name="Oliveira C."/>
            <person name="Osipova E."/>
            <person name="Leigh N.D."/>
            <person name="Simon A."/>
            <person name="Yun M.H."/>
        </authorList>
    </citation>
    <scope>NUCLEOTIDE SEQUENCE</scope>
    <source>
        <strain evidence="1">20211129_DDA</strain>
        <tissue evidence="1">Liver</tissue>
    </source>
</reference>
<dbReference type="AlphaFoldDB" id="A0AAV7R9W6"/>
<protein>
    <submittedName>
        <fullName evidence="1">Uncharacterized protein</fullName>
    </submittedName>
</protein>
<dbReference type="EMBL" id="JANPWB010000009">
    <property type="protein sequence ID" value="KAJ1149094.1"/>
    <property type="molecule type" value="Genomic_DNA"/>
</dbReference>
<keyword evidence="2" id="KW-1185">Reference proteome</keyword>
<dbReference type="Proteomes" id="UP001066276">
    <property type="component" value="Chromosome 5"/>
</dbReference>
<gene>
    <name evidence="1" type="ORF">NDU88_001912</name>
</gene>
<name>A0AAV7R9W6_PLEWA</name>
<sequence>MRRGGHRCLEAVYSARARCRHTPSAAFSRCVRVHYCPSIAPFTLQHRGIPMTGPNIDVAGESICVMW</sequence>
<accession>A0AAV7R9W6</accession>
<evidence type="ECO:0000313" key="1">
    <source>
        <dbReference type="EMBL" id="KAJ1149094.1"/>
    </source>
</evidence>
<comment type="caution">
    <text evidence="1">The sequence shown here is derived from an EMBL/GenBank/DDBJ whole genome shotgun (WGS) entry which is preliminary data.</text>
</comment>
<evidence type="ECO:0000313" key="2">
    <source>
        <dbReference type="Proteomes" id="UP001066276"/>
    </source>
</evidence>
<organism evidence="1 2">
    <name type="scientific">Pleurodeles waltl</name>
    <name type="common">Iberian ribbed newt</name>
    <dbReference type="NCBI Taxonomy" id="8319"/>
    <lineage>
        <taxon>Eukaryota</taxon>
        <taxon>Metazoa</taxon>
        <taxon>Chordata</taxon>
        <taxon>Craniata</taxon>
        <taxon>Vertebrata</taxon>
        <taxon>Euteleostomi</taxon>
        <taxon>Amphibia</taxon>
        <taxon>Batrachia</taxon>
        <taxon>Caudata</taxon>
        <taxon>Salamandroidea</taxon>
        <taxon>Salamandridae</taxon>
        <taxon>Pleurodelinae</taxon>
        <taxon>Pleurodeles</taxon>
    </lineage>
</organism>